<keyword evidence="1" id="KW-0547">Nucleotide-binding</keyword>
<evidence type="ECO:0000256" key="2">
    <source>
        <dbReference type="ARBA" id="ARBA00022840"/>
    </source>
</evidence>
<name>A0A3B1E909_9ZZZZ</name>
<dbReference type="GO" id="GO:0016887">
    <property type="term" value="F:ATP hydrolysis activity"/>
    <property type="evidence" value="ECO:0007669"/>
    <property type="project" value="TreeGrafter"/>
</dbReference>
<dbReference type="AlphaFoldDB" id="A0A3B1E909"/>
<reference evidence="5" key="1">
    <citation type="submission" date="2018-06" db="EMBL/GenBank/DDBJ databases">
        <authorList>
            <person name="Zhirakovskaya E."/>
        </authorList>
    </citation>
    <scope>NUCLEOTIDE SEQUENCE</scope>
</reference>
<dbReference type="Gene3D" id="3.40.50.300">
    <property type="entry name" value="P-loop containing nucleotide triphosphate hydrolases"/>
    <property type="match status" value="1"/>
</dbReference>
<dbReference type="PANTHER" id="PTHR30258">
    <property type="entry name" value="TYPE II SECRETION SYSTEM PROTEIN GSPE-RELATED"/>
    <property type="match status" value="1"/>
</dbReference>
<dbReference type="Gene3D" id="3.30.450.90">
    <property type="match status" value="1"/>
</dbReference>
<dbReference type="InterPro" id="IPR027417">
    <property type="entry name" value="P-loop_NTPase"/>
</dbReference>
<dbReference type="GO" id="GO:0005886">
    <property type="term" value="C:plasma membrane"/>
    <property type="evidence" value="ECO:0007669"/>
    <property type="project" value="TreeGrafter"/>
</dbReference>
<gene>
    <name evidence="5" type="ORF">MNBD_PLANCTO02-2594</name>
</gene>
<dbReference type="PANTHER" id="PTHR30258:SF2">
    <property type="entry name" value="COMG OPERON PROTEIN 1"/>
    <property type="match status" value="1"/>
</dbReference>
<dbReference type="GO" id="GO:0005524">
    <property type="term" value="F:ATP binding"/>
    <property type="evidence" value="ECO:0007669"/>
    <property type="project" value="UniProtKB-KW"/>
</dbReference>
<accession>A0A3B1E909</accession>
<organism evidence="5">
    <name type="scientific">hydrothermal vent metagenome</name>
    <dbReference type="NCBI Taxonomy" id="652676"/>
    <lineage>
        <taxon>unclassified sequences</taxon>
        <taxon>metagenomes</taxon>
        <taxon>ecological metagenomes</taxon>
    </lineage>
</organism>
<evidence type="ECO:0000256" key="3">
    <source>
        <dbReference type="SAM" id="MobiDB-lite"/>
    </source>
</evidence>
<sequence>MALFRKKKKRDDDDDEDDIPRNKRRGRDDDDDDDDDNDKDDEDKKNADLVMFGGSTNGVEANLSKNARLAEAGLVPAKHFVTDAITRRAERFRIDPKGKVSSVRMYIDGLRYDGGRMPGRESLAIIQMLKLLAGLDIKEKKIKQSGGVFAEFEKVKYILSVESAPTKSGAESISIRVTDLTNRPEKPEELGFPETIQEVIQGYSGGRKGVLIACGPPGSGTTSTRFGILRTIDAFIYSVFSIANTEHRDTTIITPYDTSNDDDFEMSVAKLKRIEADVLLLDPLTDAQVAKNLFQQHNQLCYVTEITDADSAAGIMKLIEWVEDPKMVGEGIDAILSQKLIRALCDKCKDAFRPSPKLIDKVGLPLETRVLYRALKPPTEFDDEEEEDDDEEEYVPCEKCHGVGFYGRTAMYEMIEMTDSMKELILSDSVDANAIRKQARKEGMVTFAKEAIRLVAEGKTSLEEVQKTFRKK</sequence>
<dbReference type="InterPro" id="IPR001482">
    <property type="entry name" value="T2SS/T4SS_dom"/>
</dbReference>
<dbReference type="Pfam" id="PF00437">
    <property type="entry name" value="T2SSE"/>
    <property type="match status" value="1"/>
</dbReference>
<feature type="compositionally biased region" description="Acidic residues" evidence="3">
    <location>
        <begin position="29"/>
        <end position="41"/>
    </location>
</feature>
<proteinExistence type="predicted"/>
<protein>
    <recommendedName>
        <fullName evidence="4">Bacterial type II secretion system protein E domain-containing protein</fullName>
    </recommendedName>
</protein>
<keyword evidence="2" id="KW-0067">ATP-binding</keyword>
<evidence type="ECO:0000256" key="1">
    <source>
        <dbReference type="ARBA" id="ARBA00022741"/>
    </source>
</evidence>
<evidence type="ECO:0000313" key="5">
    <source>
        <dbReference type="EMBL" id="VAX42437.1"/>
    </source>
</evidence>
<feature type="region of interest" description="Disordered" evidence="3">
    <location>
        <begin position="1"/>
        <end position="51"/>
    </location>
</feature>
<feature type="domain" description="Bacterial type II secretion system protein E" evidence="4">
    <location>
        <begin position="78"/>
        <end position="466"/>
    </location>
</feature>
<evidence type="ECO:0000259" key="4">
    <source>
        <dbReference type="Pfam" id="PF00437"/>
    </source>
</evidence>
<dbReference type="EMBL" id="UOGL01000655">
    <property type="protein sequence ID" value="VAX42437.1"/>
    <property type="molecule type" value="Genomic_DNA"/>
</dbReference>
<dbReference type="SUPFAM" id="SSF52540">
    <property type="entry name" value="P-loop containing nucleoside triphosphate hydrolases"/>
    <property type="match status" value="1"/>
</dbReference>